<gene>
    <name evidence="2" type="ORF">ERUC_LOCUS2906</name>
</gene>
<accession>A0ABC8IYD3</accession>
<protein>
    <submittedName>
        <fullName evidence="2">Uncharacterized protein</fullName>
    </submittedName>
</protein>
<feature type="compositionally biased region" description="Polar residues" evidence="1">
    <location>
        <begin position="69"/>
        <end position="82"/>
    </location>
</feature>
<dbReference type="Proteomes" id="UP001642260">
    <property type="component" value="Unassembled WGS sequence"/>
</dbReference>
<feature type="compositionally biased region" description="Polar residues" evidence="1">
    <location>
        <begin position="128"/>
        <end position="140"/>
    </location>
</feature>
<name>A0ABC8IYD3_ERUVS</name>
<feature type="compositionally biased region" description="Low complexity" evidence="1">
    <location>
        <begin position="58"/>
        <end position="68"/>
    </location>
</feature>
<feature type="region of interest" description="Disordered" evidence="1">
    <location>
        <begin position="127"/>
        <end position="159"/>
    </location>
</feature>
<feature type="region of interest" description="Disordered" evidence="1">
    <location>
        <begin position="38"/>
        <end position="89"/>
    </location>
</feature>
<dbReference type="AlphaFoldDB" id="A0ABC8IYD3"/>
<sequence length="203" mass="22602">LGIHKGYSWEVSAQSLMAYQTLERIKANGWLTRIETTLKTGRSQGSHTPSPRPHREGGSSLMMGISSGRQRSGESNPLSQELRSPLDRISLPKERVPLLHEGTANAESGRLQEVDIQYLDETLPIFQSGASNVPSSSKNTAQEHEQDYDATQDRSPIRSLSEDRLHVSLRLGPLQIFDEGENVAIQNSGKRLKSTVRWKRKGC</sequence>
<reference evidence="2 3" key="1">
    <citation type="submission" date="2022-03" db="EMBL/GenBank/DDBJ databases">
        <authorList>
            <person name="Macdonald S."/>
            <person name="Ahmed S."/>
            <person name="Newling K."/>
        </authorList>
    </citation>
    <scope>NUCLEOTIDE SEQUENCE [LARGE SCALE GENOMIC DNA]</scope>
</reference>
<evidence type="ECO:0000256" key="1">
    <source>
        <dbReference type="SAM" id="MobiDB-lite"/>
    </source>
</evidence>
<evidence type="ECO:0000313" key="3">
    <source>
        <dbReference type="Proteomes" id="UP001642260"/>
    </source>
</evidence>
<keyword evidence="3" id="KW-1185">Reference proteome</keyword>
<proteinExistence type="predicted"/>
<feature type="compositionally biased region" description="Polar residues" evidence="1">
    <location>
        <begin position="38"/>
        <end position="49"/>
    </location>
</feature>
<organism evidence="2 3">
    <name type="scientific">Eruca vesicaria subsp. sativa</name>
    <name type="common">Garden rocket</name>
    <name type="synonym">Eruca sativa</name>
    <dbReference type="NCBI Taxonomy" id="29727"/>
    <lineage>
        <taxon>Eukaryota</taxon>
        <taxon>Viridiplantae</taxon>
        <taxon>Streptophyta</taxon>
        <taxon>Embryophyta</taxon>
        <taxon>Tracheophyta</taxon>
        <taxon>Spermatophyta</taxon>
        <taxon>Magnoliopsida</taxon>
        <taxon>eudicotyledons</taxon>
        <taxon>Gunneridae</taxon>
        <taxon>Pentapetalae</taxon>
        <taxon>rosids</taxon>
        <taxon>malvids</taxon>
        <taxon>Brassicales</taxon>
        <taxon>Brassicaceae</taxon>
        <taxon>Brassiceae</taxon>
        <taxon>Eruca</taxon>
    </lineage>
</organism>
<comment type="caution">
    <text evidence="2">The sequence shown here is derived from an EMBL/GenBank/DDBJ whole genome shotgun (WGS) entry which is preliminary data.</text>
</comment>
<feature type="compositionally biased region" description="Basic and acidic residues" evidence="1">
    <location>
        <begin position="141"/>
        <end position="159"/>
    </location>
</feature>
<feature type="non-terminal residue" evidence="2">
    <location>
        <position position="1"/>
    </location>
</feature>
<evidence type="ECO:0000313" key="2">
    <source>
        <dbReference type="EMBL" id="CAH8301123.1"/>
    </source>
</evidence>
<dbReference type="EMBL" id="CAKOAT010055044">
    <property type="protein sequence ID" value="CAH8301123.1"/>
    <property type="molecule type" value="Genomic_DNA"/>
</dbReference>